<feature type="binding site" evidence="11">
    <location>
        <position position="410"/>
    </location>
    <ligand>
        <name>Mg(2+)</name>
        <dbReference type="ChEBI" id="CHEBI:18420"/>
        <label>1</label>
    </ligand>
</feature>
<dbReference type="InterPro" id="IPR018149">
    <property type="entry name" value="Lys-tRNA-synth_II_C"/>
</dbReference>
<evidence type="ECO:0000256" key="2">
    <source>
        <dbReference type="ARBA" id="ARBA00011738"/>
    </source>
</evidence>
<comment type="subcellular location">
    <subcellularLocation>
        <location evidence="1 11">Cytoplasm</location>
    </subcellularLocation>
</comment>
<evidence type="ECO:0000313" key="14">
    <source>
        <dbReference type="EMBL" id="MDQ0514320.1"/>
    </source>
</evidence>
<feature type="binding site" evidence="11">
    <location>
        <position position="410"/>
    </location>
    <ligand>
        <name>Mg(2+)</name>
        <dbReference type="ChEBI" id="CHEBI:18420"/>
        <label>2</label>
    </ligand>
</feature>
<dbReference type="InterPro" id="IPR004365">
    <property type="entry name" value="NA-bd_OB_tRNA"/>
</dbReference>
<dbReference type="InterPro" id="IPR044136">
    <property type="entry name" value="Lys-tRNA-ligase_II_N"/>
</dbReference>
<dbReference type="EC" id="6.1.1.6" evidence="11"/>
<evidence type="ECO:0000256" key="1">
    <source>
        <dbReference type="ARBA" id="ARBA00004496"/>
    </source>
</evidence>
<dbReference type="Proteomes" id="UP001240643">
    <property type="component" value="Unassembled WGS sequence"/>
</dbReference>
<dbReference type="SUPFAM" id="SSF55681">
    <property type="entry name" value="Class II aaRS and biotin synthetases"/>
    <property type="match status" value="1"/>
</dbReference>
<dbReference type="RefSeq" id="WP_256547802.1">
    <property type="nucleotide sequence ID" value="NZ_CP101809.1"/>
</dbReference>
<dbReference type="InterPro" id="IPR004364">
    <property type="entry name" value="Aa-tRNA-synt_II"/>
</dbReference>
<keyword evidence="11 12" id="KW-0460">Magnesium</keyword>
<evidence type="ECO:0000256" key="7">
    <source>
        <dbReference type="ARBA" id="ARBA00022840"/>
    </source>
</evidence>
<dbReference type="Pfam" id="PF00152">
    <property type="entry name" value="tRNA-synt_2"/>
    <property type="match status" value="1"/>
</dbReference>
<dbReference type="NCBIfam" id="TIGR00499">
    <property type="entry name" value="lysS_bact"/>
    <property type="match status" value="1"/>
</dbReference>
<dbReference type="Pfam" id="PF01336">
    <property type="entry name" value="tRNA_anti-codon"/>
    <property type="match status" value="1"/>
</dbReference>
<dbReference type="PROSITE" id="PS50862">
    <property type="entry name" value="AA_TRNA_LIGASE_II"/>
    <property type="match status" value="1"/>
</dbReference>
<keyword evidence="15" id="KW-1185">Reference proteome</keyword>
<evidence type="ECO:0000256" key="11">
    <source>
        <dbReference type="HAMAP-Rule" id="MF_00252"/>
    </source>
</evidence>
<evidence type="ECO:0000256" key="10">
    <source>
        <dbReference type="ARBA" id="ARBA00048573"/>
    </source>
</evidence>
<evidence type="ECO:0000256" key="8">
    <source>
        <dbReference type="ARBA" id="ARBA00022917"/>
    </source>
</evidence>
<comment type="caution">
    <text evidence="14">The sequence shown here is derived from an EMBL/GenBank/DDBJ whole genome shotgun (WGS) entry which is preliminary data.</text>
</comment>
<dbReference type="InterPro" id="IPR045864">
    <property type="entry name" value="aa-tRNA-synth_II/BPL/LPL"/>
</dbReference>
<keyword evidence="4 11" id="KW-0436">Ligase</keyword>
<feature type="binding site" evidence="11">
    <location>
        <position position="403"/>
    </location>
    <ligand>
        <name>Mg(2+)</name>
        <dbReference type="ChEBI" id="CHEBI:18420"/>
        <label>1</label>
    </ligand>
</feature>
<feature type="domain" description="Aminoacyl-transfer RNA synthetases class-II family profile" evidence="13">
    <location>
        <begin position="172"/>
        <end position="487"/>
    </location>
</feature>
<reference evidence="14" key="1">
    <citation type="submission" date="2023-07" db="EMBL/GenBank/DDBJ databases">
        <title>Genomic Encyclopedia of Type Strains, Phase IV (KMG-IV): sequencing the most valuable type-strain genomes for metagenomic binning, comparative biology and taxonomic classification.</title>
        <authorList>
            <person name="Goeker M."/>
        </authorList>
    </citation>
    <scope>NUCLEOTIDE SEQUENCE [LARGE SCALE GENOMIC DNA]</scope>
    <source>
        <strain evidence="14">DSM 21204</strain>
    </source>
</reference>
<organism evidence="14 15">
    <name type="scientific">Mycoplasmoides fastidiosum</name>
    <dbReference type="NCBI Taxonomy" id="92758"/>
    <lineage>
        <taxon>Bacteria</taxon>
        <taxon>Bacillati</taxon>
        <taxon>Mycoplasmatota</taxon>
        <taxon>Mycoplasmoidales</taxon>
        <taxon>Mycoplasmoidaceae</taxon>
        <taxon>Mycoplasmoides</taxon>
    </lineage>
</organism>
<evidence type="ECO:0000256" key="9">
    <source>
        <dbReference type="ARBA" id="ARBA00023146"/>
    </source>
</evidence>
<comment type="similarity">
    <text evidence="11">Belongs to the class-II aminoacyl-tRNA synthetase family.</text>
</comment>
<name>A0ABU0M0F0_9BACT</name>
<dbReference type="CDD" id="cd00775">
    <property type="entry name" value="LysRS_core"/>
    <property type="match status" value="1"/>
</dbReference>
<comment type="catalytic activity">
    <reaction evidence="10 11 12">
        <text>tRNA(Lys) + L-lysine + ATP = L-lysyl-tRNA(Lys) + AMP + diphosphate</text>
        <dbReference type="Rhea" id="RHEA:20792"/>
        <dbReference type="Rhea" id="RHEA-COMP:9696"/>
        <dbReference type="Rhea" id="RHEA-COMP:9697"/>
        <dbReference type="ChEBI" id="CHEBI:30616"/>
        <dbReference type="ChEBI" id="CHEBI:32551"/>
        <dbReference type="ChEBI" id="CHEBI:33019"/>
        <dbReference type="ChEBI" id="CHEBI:78442"/>
        <dbReference type="ChEBI" id="CHEBI:78529"/>
        <dbReference type="ChEBI" id="CHEBI:456215"/>
        <dbReference type="EC" id="6.1.1.6"/>
    </reaction>
</comment>
<dbReference type="Gene3D" id="3.30.930.10">
    <property type="entry name" value="Bira Bifunctional Protein, Domain 2"/>
    <property type="match status" value="1"/>
</dbReference>
<keyword evidence="6 11" id="KW-0547">Nucleotide-binding</keyword>
<dbReference type="PRINTS" id="PR00982">
    <property type="entry name" value="TRNASYNTHLYS"/>
</dbReference>
<dbReference type="Gene3D" id="2.40.50.140">
    <property type="entry name" value="Nucleic acid-binding proteins"/>
    <property type="match status" value="1"/>
</dbReference>
<keyword evidence="5 11" id="KW-0479">Metal-binding</keyword>
<evidence type="ECO:0000256" key="5">
    <source>
        <dbReference type="ARBA" id="ARBA00022723"/>
    </source>
</evidence>
<evidence type="ECO:0000256" key="12">
    <source>
        <dbReference type="RuleBase" id="RU000336"/>
    </source>
</evidence>
<evidence type="ECO:0000313" key="15">
    <source>
        <dbReference type="Proteomes" id="UP001240643"/>
    </source>
</evidence>
<comment type="cofactor">
    <cofactor evidence="11 12">
        <name>Mg(2+)</name>
        <dbReference type="ChEBI" id="CHEBI:18420"/>
    </cofactor>
    <text evidence="11 12">Binds 3 Mg(2+) ions per subunit.</text>
</comment>
<dbReference type="EMBL" id="JAUSWO010000001">
    <property type="protein sequence ID" value="MDQ0514320.1"/>
    <property type="molecule type" value="Genomic_DNA"/>
</dbReference>
<dbReference type="CDD" id="cd04322">
    <property type="entry name" value="LysRS_N"/>
    <property type="match status" value="1"/>
</dbReference>
<proteinExistence type="inferred from homology"/>
<dbReference type="NCBIfam" id="NF001756">
    <property type="entry name" value="PRK00484.1"/>
    <property type="match status" value="1"/>
</dbReference>
<dbReference type="PANTHER" id="PTHR42918">
    <property type="entry name" value="LYSYL-TRNA SYNTHETASE"/>
    <property type="match status" value="1"/>
</dbReference>
<accession>A0ABU0M0F0</accession>
<dbReference type="SUPFAM" id="SSF50249">
    <property type="entry name" value="Nucleic acid-binding proteins"/>
    <property type="match status" value="1"/>
</dbReference>
<dbReference type="InterPro" id="IPR006195">
    <property type="entry name" value="aa-tRNA-synth_II"/>
</dbReference>
<dbReference type="InterPro" id="IPR002313">
    <property type="entry name" value="Lys-tRNA-ligase_II"/>
</dbReference>
<dbReference type="PANTHER" id="PTHR42918:SF15">
    <property type="entry name" value="LYSINE--TRNA LIGASE, CHLOROPLASTIC_MITOCHONDRIAL"/>
    <property type="match status" value="1"/>
</dbReference>
<gene>
    <name evidence="11" type="primary">lysS</name>
    <name evidence="14" type="ORF">J2Z62_000758</name>
</gene>
<keyword evidence="9 11" id="KW-0030">Aminoacyl-tRNA synthetase</keyword>
<keyword evidence="8 11" id="KW-0648">Protein biosynthesis</keyword>
<keyword evidence="7 11" id="KW-0067">ATP-binding</keyword>
<dbReference type="GO" id="GO:0004824">
    <property type="term" value="F:lysine-tRNA ligase activity"/>
    <property type="evidence" value="ECO:0007669"/>
    <property type="project" value="UniProtKB-EC"/>
</dbReference>
<evidence type="ECO:0000256" key="6">
    <source>
        <dbReference type="ARBA" id="ARBA00022741"/>
    </source>
</evidence>
<comment type="subunit">
    <text evidence="2 11">Homodimer.</text>
</comment>
<dbReference type="InterPro" id="IPR012340">
    <property type="entry name" value="NA-bd_OB-fold"/>
</dbReference>
<evidence type="ECO:0000256" key="3">
    <source>
        <dbReference type="ARBA" id="ARBA00022490"/>
    </source>
</evidence>
<sequence length="494" mass="56934">MTRIYSDQEKIRREKLNELINHNLNPYLIETITTNTNIASLTQQFSQAAAEELLIQTTPWTLTGRVMAIRQTFLVLKKENAKLQIYFNKKHLDPLILDQLKKYVDIGDLLWVEGNLFFTKLGELTLNVQNFQIIAKCLHPLPEKHHGLKDPELRLRKRYLDAIVNDEILATFKMRSQVINYMREFLVQDGYLEVETPFLNPTLGGAAARPFITKHNTLDQDFYLRIALELPLKKMVVAGFDKVFEIGRCFRNEGMDATHNPEYTSLEMYTAFEGMEQTINRCEALVKYISAKTQIHQVHWNQVDIDLTPPFQRVSMAELVKAKTGIDFYHETVNLDQALKLADQYQISLKPHQKTVGHIFTLLFEHLCEADLIQPTFVYGHHKDVSPLAKADPHHPDFTLRFELFIGKKEIANGFAELNDPIDQLNRFEAQLQEASLGNDEANEIDHEFIDALEYGLVPTGGLGVGVDRLVMIFTQQDTIKNVIFFPHLKKENK</sequence>
<evidence type="ECO:0000256" key="4">
    <source>
        <dbReference type="ARBA" id="ARBA00022598"/>
    </source>
</evidence>
<keyword evidence="3 11" id="KW-0963">Cytoplasm</keyword>
<protein>
    <recommendedName>
        <fullName evidence="11">Lysine--tRNA ligase</fullName>
        <ecNumber evidence="11">6.1.1.6</ecNumber>
    </recommendedName>
    <alternativeName>
        <fullName evidence="11">Lysyl-tRNA synthetase</fullName>
        <shortName evidence="11">LysRS</shortName>
    </alternativeName>
</protein>
<evidence type="ECO:0000259" key="13">
    <source>
        <dbReference type="PROSITE" id="PS50862"/>
    </source>
</evidence>
<dbReference type="HAMAP" id="MF_00252">
    <property type="entry name" value="Lys_tRNA_synth_class2"/>
    <property type="match status" value="1"/>
</dbReference>